<dbReference type="InterPro" id="IPR008972">
    <property type="entry name" value="Cupredoxin"/>
</dbReference>
<dbReference type="AlphaFoldDB" id="A0A4Y9XXL9"/>
<comment type="caution">
    <text evidence="13">The sequence shown here is derived from an EMBL/GenBank/DDBJ whole genome shotgun (WGS) entry which is preliminary data.</text>
</comment>
<keyword evidence="6" id="KW-1015">Disulfide bond</keyword>
<dbReference type="PROSITE" id="PS00079">
    <property type="entry name" value="MULTICOPPER_OXIDASE1"/>
    <property type="match status" value="2"/>
</dbReference>
<dbReference type="CDD" id="cd13899">
    <property type="entry name" value="CuRO_3_Fet3p"/>
    <property type="match status" value="1"/>
</dbReference>
<dbReference type="InterPro" id="IPR002355">
    <property type="entry name" value="Cu_oxidase_Cu_BS"/>
</dbReference>
<evidence type="ECO:0000256" key="2">
    <source>
        <dbReference type="ARBA" id="ARBA00022723"/>
    </source>
</evidence>
<dbReference type="OrthoDB" id="2121828at2759"/>
<feature type="transmembrane region" description="Helical" evidence="9">
    <location>
        <begin position="751"/>
        <end position="773"/>
    </location>
</feature>
<evidence type="ECO:0000256" key="9">
    <source>
        <dbReference type="SAM" id="Phobius"/>
    </source>
</evidence>
<dbReference type="Gene3D" id="2.60.40.420">
    <property type="entry name" value="Cupredoxins - blue copper proteins"/>
    <property type="match status" value="3"/>
</dbReference>
<dbReference type="Pfam" id="PF07732">
    <property type="entry name" value="Cu-oxidase_3"/>
    <property type="match status" value="1"/>
</dbReference>
<dbReference type="GO" id="GO:0033215">
    <property type="term" value="P:reductive iron assimilation"/>
    <property type="evidence" value="ECO:0007669"/>
    <property type="project" value="TreeGrafter"/>
</dbReference>
<evidence type="ECO:0008006" key="15">
    <source>
        <dbReference type="Google" id="ProtNLM"/>
    </source>
</evidence>
<dbReference type="Proteomes" id="UP000298327">
    <property type="component" value="Unassembled WGS sequence"/>
</dbReference>
<evidence type="ECO:0000256" key="5">
    <source>
        <dbReference type="ARBA" id="ARBA00023008"/>
    </source>
</evidence>
<dbReference type="PANTHER" id="PTHR11709:SF361">
    <property type="entry name" value="IRON TRANSPORT MULTICOPPER OXIDASE FET3"/>
    <property type="match status" value="1"/>
</dbReference>
<accession>A0A4Y9XXL9</accession>
<dbReference type="InterPro" id="IPR044130">
    <property type="entry name" value="CuRO_2_Fet3-like"/>
</dbReference>
<comment type="similarity">
    <text evidence="1">Belongs to the multicopper oxidase family.</text>
</comment>
<dbReference type="GO" id="GO:0033573">
    <property type="term" value="C:high-affinity iron permease complex"/>
    <property type="evidence" value="ECO:0007669"/>
    <property type="project" value="TreeGrafter"/>
</dbReference>
<protein>
    <recommendedName>
        <fullName evidence="15">Ferroxidase</fullName>
    </recommendedName>
</protein>
<dbReference type="GO" id="GO:0005507">
    <property type="term" value="F:copper ion binding"/>
    <property type="evidence" value="ECO:0007669"/>
    <property type="project" value="InterPro"/>
</dbReference>
<evidence type="ECO:0000313" key="13">
    <source>
        <dbReference type="EMBL" id="TFY54860.1"/>
    </source>
</evidence>
<evidence type="ECO:0000256" key="4">
    <source>
        <dbReference type="ARBA" id="ARBA00023002"/>
    </source>
</evidence>
<feature type="domain" description="Plastocyanin-like" evidence="12">
    <location>
        <begin position="206"/>
        <end position="320"/>
    </location>
</feature>
<dbReference type="PANTHER" id="PTHR11709">
    <property type="entry name" value="MULTI-COPPER OXIDASE"/>
    <property type="match status" value="1"/>
</dbReference>
<keyword evidence="5" id="KW-0186">Copper</keyword>
<dbReference type="InterPro" id="IPR045087">
    <property type="entry name" value="Cu-oxidase_fam"/>
</dbReference>
<proteinExistence type="inferred from homology"/>
<keyword evidence="3" id="KW-0732">Signal</keyword>
<sequence>MRHQGEDEDGEALAGKSTSVLCRPSTRPRAHLILSPGRVFKGAAYQDQSDKMGTRPHASSSPPEPRPPGLATPLPVKFSQEIVASWGDAGEIGHAGRKETPASAAATCKHARYALIPAFSAARHERCPSSLPTRPSALPSQKALLPESSFLGLPLPSYLPPPLDLISSDQPSMRAALLALAAAASVVTPVLAGVHEIWWNITYVEDANPDGLFPRRVIGVNGSWPIPPIEVSTNDSLLVHAFNSLDQPTTLHHHGMFFNSTTWMDGAQGVSQCGVPPGQSWDYVVPINSSGQWGTYWVHSHAGGQYVDGLRGPVVIHPPKEAHQYDEEFTVILGDWYHDQHSDLLDDFISIANPGGAEPVPDSALIYYAQNGAYLGPIPNTTPAGGVTSAVGFNENGTLPFQPGKTYRLRIVNTSAFAAFFFWIDGHDMRIIEADGIDVAESPIDLISITVAQRYSVLVTARNDTNANWAIHANMDTDMFDTVPDALQPNITSSVTYSSGANLTDLGFVDEYHDVNDTSLVPVVAVPMPPSTRTIELEVLFDTMQDGTNHAMFNQITFNTPLVPTVLSELTLGDNATVVEAYGPTSFVLEHLEVFDIVLKNGDAGKHPFHLHGHAMQLVGRSEDYTSDDPELNPPIVEGQANPMRRDTVQVPSMNSVTLRVVADNPGAWFFHCHIEWHLEVGLAVTLIEAPLEAQARAQNGIKPPQALVDQCNTLGLPVSGNAAGHASTNDLSGLPLGPYQQNNGWHAKGIWAMFGCVLTATIGMVTVTWYAIGEHLTEEEVEDEVRKKQAQKAQRRKIFTNLLPGSKK</sequence>
<evidence type="ECO:0000256" key="1">
    <source>
        <dbReference type="ARBA" id="ARBA00010609"/>
    </source>
</evidence>
<keyword evidence="2" id="KW-0479">Metal-binding</keyword>
<keyword evidence="9" id="KW-0472">Membrane</keyword>
<evidence type="ECO:0000256" key="7">
    <source>
        <dbReference type="ARBA" id="ARBA00023180"/>
    </source>
</evidence>
<feature type="domain" description="Plastocyanin-like" evidence="10">
    <location>
        <begin position="327"/>
        <end position="484"/>
    </location>
</feature>
<dbReference type="InterPro" id="IPR011706">
    <property type="entry name" value="Cu-oxidase_C"/>
</dbReference>
<keyword evidence="7" id="KW-0325">Glycoprotein</keyword>
<organism evidence="13 14">
    <name type="scientific">Dentipellis fragilis</name>
    <dbReference type="NCBI Taxonomy" id="205917"/>
    <lineage>
        <taxon>Eukaryota</taxon>
        <taxon>Fungi</taxon>
        <taxon>Dikarya</taxon>
        <taxon>Basidiomycota</taxon>
        <taxon>Agaricomycotina</taxon>
        <taxon>Agaricomycetes</taxon>
        <taxon>Russulales</taxon>
        <taxon>Hericiaceae</taxon>
        <taxon>Dentipellis</taxon>
    </lineage>
</organism>
<evidence type="ECO:0000256" key="8">
    <source>
        <dbReference type="SAM" id="MobiDB-lite"/>
    </source>
</evidence>
<evidence type="ECO:0000259" key="10">
    <source>
        <dbReference type="Pfam" id="PF00394"/>
    </source>
</evidence>
<keyword evidence="9" id="KW-1133">Transmembrane helix</keyword>
<keyword evidence="9" id="KW-0812">Transmembrane</keyword>
<dbReference type="InterPro" id="IPR011707">
    <property type="entry name" value="Cu-oxidase-like_N"/>
</dbReference>
<feature type="region of interest" description="Disordered" evidence="8">
    <location>
        <begin position="1"/>
        <end position="74"/>
    </location>
</feature>
<dbReference type="InterPro" id="IPR001117">
    <property type="entry name" value="Cu-oxidase_2nd"/>
</dbReference>
<dbReference type="GO" id="GO:0010106">
    <property type="term" value="P:cellular response to iron ion starvation"/>
    <property type="evidence" value="ECO:0007669"/>
    <property type="project" value="TreeGrafter"/>
</dbReference>
<evidence type="ECO:0000259" key="12">
    <source>
        <dbReference type="Pfam" id="PF07732"/>
    </source>
</evidence>
<dbReference type="Pfam" id="PF07731">
    <property type="entry name" value="Cu-oxidase_2"/>
    <property type="match status" value="1"/>
</dbReference>
<evidence type="ECO:0000313" key="14">
    <source>
        <dbReference type="Proteomes" id="UP000298327"/>
    </source>
</evidence>
<keyword evidence="4" id="KW-0560">Oxidoreductase</keyword>
<feature type="domain" description="Plastocyanin-like" evidence="11">
    <location>
        <begin position="582"/>
        <end position="691"/>
    </location>
</feature>
<dbReference type="EMBL" id="SEOQ01000979">
    <property type="protein sequence ID" value="TFY54860.1"/>
    <property type="molecule type" value="Genomic_DNA"/>
</dbReference>
<gene>
    <name evidence="13" type="ORF">EVG20_g9536</name>
</gene>
<dbReference type="CDD" id="cd13851">
    <property type="entry name" value="CuRO_1_Fet3p"/>
    <property type="match status" value="1"/>
</dbReference>
<evidence type="ECO:0000256" key="6">
    <source>
        <dbReference type="ARBA" id="ARBA00023157"/>
    </source>
</evidence>
<feature type="compositionally biased region" description="Acidic residues" evidence="8">
    <location>
        <begin position="1"/>
        <end position="11"/>
    </location>
</feature>
<keyword evidence="14" id="KW-1185">Reference proteome</keyword>
<dbReference type="SUPFAM" id="SSF49503">
    <property type="entry name" value="Cupredoxins"/>
    <property type="match status" value="3"/>
</dbReference>
<dbReference type="Pfam" id="PF00394">
    <property type="entry name" value="Cu-oxidase"/>
    <property type="match status" value="1"/>
</dbReference>
<dbReference type="InterPro" id="IPR033138">
    <property type="entry name" value="Cu_oxidase_CS"/>
</dbReference>
<dbReference type="STRING" id="205917.A0A4Y9XXL9"/>
<evidence type="ECO:0000259" key="11">
    <source>
        <dbReference type="Pfam" id="PF07731"/>
    </source>
</evidence>
<dbReference type="GO" id="GO:0004322">
    <property type="term" value="F:ferroxidase activity"/>
    <property type="evidence" value="ECO:0007669"/>
    <property type="project" value="TreeGrafter"/>
</dbReference>
<dbReference type="PROSITE" id="PS00080">
    <property type="entry name" value="MULTICOPPER_OXIDASE2"/>
    <property type="match status" value="1"/>
</dbReference>
<name>A0A4Y9XXL9_9AGAM</name>
<dbReference type="CDD" id="cd13877">
    <property type="entry name" value="CuRO_2_Fet3p_like"/>
    <property type="match status" value="1"/>
</dbReference>
<evidence type="ECO:0000256" key="3">
    <source>
        <dbReference type="ARBA" id="ARBA00022729"/>
    </source>
</evidence>
<reference evidence="13 14" key="1">
    <citation type="submission" date="2019-02" db="EMBL/GenBank/DDBJ databases">
        <title>Genome sequencing of the rare red list fungi Dentipellis fragilis.</title>
        <authorList>
            <person name="Buettner E."/>
            <person name="Kellner H."/>
        </authorList>
    </citation>
    <scope>NUCLEOTIDE SEQUENCE [LARGE SCALE GENOMIC DNA]</scope>
    <source>
        <strain evidence="13 14">DSM 105465</strain>
    </source>
</reference>